<proteinExistence type="predicted"/>
<evidence type="ECO:0000313" key="2">
    <source>
        <dbReference type="Proteomes" id="UP000636110"/>
    </source>
</evidence>
<dbReference type="EMBL" id="WNXC01000010">
    <property type="protein sequence ID" value="MBB2151639.1"/>
    <property type="molecule type" value="Genomic_DNA"/>
</dbReference>
<gene>
    <name evidence="1" type="ORF">GM920_22250</name>
</gene>
<dbReference type="Proteomes" id="UP000636110">
    <property type="component" value="Unassembled WGS sequence"/>
</dbReference>
<organism evidence="1 2">
    <name type="scientific">Pedobacter gandavensis</name>
    <dbReference type="NCBI Taxonomy" id="2679963"/>
    <lineage>
        <taxon>Bacteria</taxon>
        <taxon>Pseudomonadati</taxon>
        <taxon>Bacteroidota</taxon>
        <taxon>Sphingobacteriia</taxon>
        <taxon>Sphingobacteriales</taxon>
        <taxon>Sphingobacteriaceae</taxon>
        <taxon>Pedobacter</taxon>
    </lineage>
</organism>
<keyword evidence="2" id="KW-1185">Reference proteome</keyword>
<evidence type="ECO:0008006" key="3">
    <source>
        <dbReference type="Google" id="ProtNLM"/>
    </source>
</evidence>
<evidence type="ECO:0000313" key="1">
    <source>
        <dbReference type="EMBL" id="MBB2151639.1"/>
    </source>
</evidence>
<dbReference type="RefSeq" id="WP_182961602.1">
    <property type="nucleotide sequence ID" value="NZ_WNXC01000010.1"/>
</dbReference>
<reference evidence="1 2" key="1">
    <citation type="submission" date="2019-11" db="EMBL/GenBank/DDBJ databases">
        <title>Description of Pedobacter sp. LMG 31462T.</title>
        <authorList>
            <person name="Carlier A."/>
            <person name="Qi S."/>
            <person name="Vandamme P."/>
        </authorList>
    </citation>
    <scope>NUCLEOTIDE SEQUENCE [LARGE SCALE GENOMIC DNA]</scope>
    <source>
        <strain evidence="1 2">LMG 31462</strain>
    </source>
</reference>
<accession>A0ABR6F281</accession>
<name>A0ABR6F281_9SPHI</name>
<sequence length="59" mass="6960">MKITVKELIEQLKKEDQDLEIYFGGLDFYRLKDRGGHLQVEFNQLVYKDDDGKIVVVND</sequence>
<comment type="caution">
    <text evidence="1">The sequence shown here is derived from an EMBL/GenBank/DDBJ whole genome shotgun (WGS) entry which is preliminary data.</text>
</comment>
<protein>
    <recommendedName>
        <fullName evidence="3">PepSY domain-containing protein</fullName>
    </recommendedName>
</protein>